<dbReference type="Gene3D" id="3.40.30.10">
    <property type="entry name" value="Glutaredoxin"/>
    <property type="match status" value="1"/>
</dbReference>
<organism evidence="3">
    <name type="scientific">viral metagenome</name>
    <dbReference type="NCBI Taxonomy" id="1070528"/>
    <lineage>
        <taxon>unclassified sequences</taxon>
        <taxon>metagenomes</taxon>
        <taxon>organismal metagenomes</taxon>
    </lineage>
</organism>
<evidence type="ECO:0000313" key="3">
    <source>
        <dbReference type="EMBL" id="QHU01023.1"/>
    </source>
</evidence>
<evidence type="ECO:0000259" key="2">
    <source>
        <dbReference type="PROSITE" id="PS51352"/>
    </source>
</evidence>
<dbReference type="PANTHER" id="PTHR45672:SF11">
    <property type="entry name" value="PROTEIN DISULFIDE-ISOMERASE C17H9.14C"/>
    <property type="match status" value="1"/>
</dbReference>
<feature type="domain" description="Thioredoxin" evidence="2">
    <location>
        <begin position="6"/>
        <end position="129"/>
    </location>
</feature>
<dbReference type="InterPro" id="IPR036249">
    <property type="entry name" value="Thioredoxin-like_sf"/>
</dbReference>
<protein>
    <recommendedName>
        <fullName evidence="2">Thioredoxin domain-containing protein</fullName>
    </recommendedName>
</protein>
<dbReference type="CDD" id="cd02961">
    <property type="entry name" value="PDI_a_family"/>
    <property type="match status" value="1"/>
</dbReference>
<keyword evidence="1" id="KW-0812">Transmembrane</keyword>
<sequence length="129" mass="14282">MKLFGFQLNTPMIVVLIVVALLVLYGVYRLFFGSNKEGFSDSNKKVLVLYYSPRCGHCTAMMPEWDKVDNAHKGDSLIEVKKVNCDKESDKAASAGIEGYPTIILYTGGEKNTFTGDRTAEALESFLVT</sequence>
<evidence type="ECO:0000256" key="1">
    <source>
        <dbReference type="SAM" id="Phobius"/>
    </source>
</evidence>
<proteinExistence type="predicted"/>
<dbReference type="PANTHER" id="PTHR45672">
    <property type="entry name" value="PROTEIN DISULFIDE-ISOMERASE C17H9.14C-RELATED"/>
    <property type="match status" value="1"/>
</dbReference>
<feature type="transmembrane region" description="Helical" evidence="1">
    <location>
        <begin position="12"/>
        <end position="32"/>
    </location>
</feature>
<keyword evidence="1" id="KW-1133">Transmembrane helix</keyword>
<dbReference type="Pfam" id="PF00085">
    <property type="entry name" value="Thioredoxin"/>
    <property type="match status" value="1"/>
</dbReference>
<name>A0A6C0J6W3_9ZZZZ</name>
<dbReference type="GO" id="GO:0005783">
    <property type="term" value="C:endoplasmic reticulum"/>
    <property type="evidence" value="ECO:0007669"/>
    <property type="project" value="TreeGrafter"/>
</dbReference>
<dbReference type="PROSITE" id="PS51352">
    <property type="entry name" value="THIOREDOXIN_2"/>
    <property type="match status" value="1"/>
</dbReference>
<dbReference type="EMBL" id="MN740333">
    <property type="protein sequence ID" value="QHU01023.1"/>
    <property type="molecule type" value="Genomic_DNA"/>
</dbReference>
<dbReference type="InterPro" id="IPR051063">
    <property type="entry name" value="PDI"/>
</dbReference>
<accession>A0A6C0J6W3</accession>
<reference evidence="3" key="1">
    <citation type="journal article" date="2020" name="Nature">
        <title>Giant virus diversity and host interactions through global metagenomics.</title>
        <authorList>
            <person name="Schulz F."/>
            <person name="Roux S."/>
            <person name="Paez-Espino D."/>
            <person name="Jungbluth S."/>
            <person name="Walsh D.A."/>
            <person name="Denef V.J."/>
            <person name="McMahon K.D."/>
            <person name="Konstantinidis K.T."/>
            <person name="Eloe-Fadrosh E.A."/>
            <person name="Kyrpides N.C."/>
            <person name="Woyke T."/>
        </authorList>
    </citation>
    <scope>NUCLEOTIDE SEQUENCE</scope>
    <source>
        <strain evidence="3">GVMAG-M-3300025860-20</strain>
    </source>
</reference>
<dbReference type="InterPro" id="IPR013766">
    <property type="entry name" value="Thioredoxin_domain"/>
</dbReference>
<dbReference type="SUPFAM" id="SSF52833">
    <property type="entry name" value="Thioredoxin-like"/>
    <property type="match status" value="1"/>
</dbReference>
<keyword evidence="1" id="KW-0472">Membrane</keyword>
<dbReference type="GO" id="GO:0006457">
    <property type="term" value="P:protein folding"/>
    <property type="evidence" value="ECO:0007669"/>
    <property type="project" value="TreeGrafter"/>
</dbReference>
<dbReference type="GO" id="GO:0003756">
    <property type="term" value="F:protein disulfide isomerase activity"/>
    <property type="evidence" value="ECO:0007669"/>
    <property type="project" value="TreeGrafter"/>
</dbReference>
<dbReference type="AlphaFoldDB" id="A0A6C0J6W3"/>